<name>A0ABP0VY50_9BRYO</name>
<dbReference type="Proteomes" id="UP001497444">
    <property type="component" value="Chromosome 12"/>
</dbReference>
<keyword evidence="3" id="KW-1185">Reference proteome</keyword>
<evidence type="ECO:0000313" key="3">
    <source>
        <dbReference type="Proteomes" id="UP001497444"/>
    </source>
</evidence>
<evidence type="ECO:0008006" key="4">
    <source>
        <dbReference type="Google" id="ProtNLM"/>
    </source>
</evidence>
<dbReference type="Gene3D" id="1.25.10.10">
    <property type="entry name" value="Leucine-rich Repeat Variant"/>
    <property type="match status" value="1"/>
</dbReference>
<accession>A0ABP0VY50</accession>
<dbReference type="PANTHER" id="PTHR37743">
    <property type="entry name" value="ARM REPEAT SUPERFAMILY PROTEIN"/>
    <property type="match status" value="1"/>
</dbReference>
<evidence type="ECO:0000313" key="2">
    <source>
        <dbReference type="EMBL" id="CAK9259434.1"/>
    </source>
</evidence>
<dbReference type="InterPro" id="IPR011989">
    <property type="entry name" value="ARM-like"/>
</dbReference>
<proteinExistence type="predicted"/>
<feature type="region of interest" description="Disordered" evidence="1">
    <location>
        <begin position="258"/>
        <end position="289"/>
    </location>
</feature>
<feature type="compositionally biased region" description="Basic and acidic residues" evidence="1">
    <location>
        <begin position="263"/>
        <end position="277"/>
    </location>
</feature>
<protein>
    <recommendedName>
        <fullName evidence="4">ARM repeat superfamily protein</fullName>
    </recommendedName>
</protein>
<sequence length="1145" mass="125886">MLQEEGDDDDSAARMMLWETNNRRAAALPPLGRVLATIFAAECREVEKNLASNSARTKQGSVGRAVTSLLQHVDKGLQSGSSLDEIHVPLLEHAVKSKDHGNRRKVVALMQWLLKASEFRKSLGDSLAAIIGASQWDNRVKLGWCVVVRELVELGSLLYDVSPASSGQIDKGLFQLSPYFMSFVACVPLLVQIASNASVKEEGKQRAPTRLTIAAADCSIVITRHLATGPSSQFNLTGKPKELKVEIQPQKKVLITPASSRSLDSRSARDAVSHLSEDDNITSTSGSVPQAVSKDYGEQMLWEILDDVILLVTELHEWNRRGRLLHAQGLQQVQKRLQDLAKFRDSLQSQGAGEADMAVGVAVMAACWRHYSGLILLEDYTLSSHPQPAIEHWLGALQHWTQEAQESALTDSRRADEMRGYALTCLALVIGRLEPQRLETILEAFEGHLFQALLSQVRGGDNEIVDLAVAVLRALLFRPPPATLKANVTGPSISSRMEEVVPMLMDMLDSRDSAARAGVLLVAEFFALNPESSELEKLFARLDSNETVQRRNALDVLAELLSISTKNTDTIDSTLSHTIANHLFSRLGDEELMNRVEASSLFAKLDPAFTLATLVRLVYSADIRLRSAATLAVEAVLNGHANQCHTVFVLLDCLRDLMEEKSRGPQIVDKGKEAATKAGASLDLDRVLRVIPAWASRVQNWESLIRPLLHKMFAEASNPIIPRFLSHINSHLSDKPHLVFPLIWQHMQEQPMLTQEVIQKLSKDEDALGRMLFQRLSPMLALRILSLQAFDRLDFLDLYGNLRGNNNAERGPCIATLLSERMCDRYEFDDVRKVASELTGRLLPTVMLPLVTAQLEGATTTRDTRRAKACLFTICTSLMIRGRDTLDHPLMKHVQQLLSTILLWRGGSSEIVKAQHGCIDCYAAMICVEFQTNGTITQSPQPQASKGKAKIIEEIPEGQSHIHASQEGEGQATEQAPMVFRVCMANVLISAAQKISSSSRPMFAKMIMPPLLNYLEVGTETQIRGACLQVLFTAVYHLKGPAILPFANDLLSLSVATIQGYHPPEERMGSAKLLASLLAADEEIVKEIAPNLVNAQMAIAAVANMDASSELRALCEQLLSCMTPSSDAVLSSSPSSSLPSFPLYG</sequence>
<dbReference type="EMBL" id="OZ020107">
    <property type="protein sequence ID" value="CAK9259434.1"/>
    <property type="molecule type" value="Genomic_DNA"/>
</dbReference>
<dbReference type="SUPFAM" id="SSF48371">
    <property type="entry name" value="ARM repeat"/>
    <property type="match status" value="1"/>
</dbReference>
<organism evidence="2 3">
    <name type="scientific">Sphagnum jensenii</name>
    <dbReference type="NCBI Taxonomy" id="128206"/>
    <lineage>
        <taxon>Eukaryota</taxon>
        <taxon>Viridiplantae</taxon>
        <taxon>Streptophyta</taxon>
        <taxon>Embryophyta</taxon>
        <taxon>Bryophyta</taxon>
        <taxon>Sphagnophytina</taxon>
        <taxon>Sphagnopsida</taxon>
        <taxon>Sphagnales</taxon>
        <taxon>Sphagnaceae</taxon>
        <taxon>Sphagnum</taxon>
    </lineage>
</organism>
<evidence type="ECO:0000256" key="1">
    <source>
        <dbReference type="SAM" id="MobiDB-lite"/>
    </source>
</evidence>
<dbReference type="PANTHER" id="PTHR37743:SF1">
    <property type="entry name" value="ARM REPEAT SUPERFAMILY PROTEIN"/>
    <property type="match status" value="1"/>
</dbReference>
<dbReference type="InterPro" id="IPR016024">
    <property type="entry name" value="ARM-type_fold"/>
</dbReference>
<reference evidence="2" key="1">
    <citation type="submission" date="2024-02" db="EMBL/GenBank/DDBJ databases">
        <authorList>
            <consortium name="ELIXIR-Norway"/>
            <consortium name="Elixir Norway"/>
        </authorList>
    </citation>
    <scope>NUCLEOTIDE SEQUENCE</scope>
</reference>
<gene>
    <name evidence="2" type="ORF">CSSPJE1EN1_LOCUS4912</name>
</gene>